<evidence type="ECO:0000313" key="1">
    <source>
        <dbReference type="EMBL" id="KAK2562646.1"/>
    </source>
</evidence>
<dbReference type="InterPro" id="IPR050951">
    <property type="entry name" value="Retrovirus_Pol_polyprotein"/>
</dbReference>
<gene>
    <name evidence="1" type="ORF">P5673_014337</name>
</gene>
<protein>
    <submittedName>
        <fullName evidence="1">Uncharacterized protein</fullName>
    </submittedName>
</protein>
<evidence type="ECO:0000313" key="2">
    <source>
        <dbReference type="Proteomes" id="UP001249851"/>
    </source>
</evidence>
<name>A0AAD9QJT1_ACRCE</name>
<dbReference type="PANTHER" id="PTHR37984:SF11">
    <property type="entry name" value="INTEGRASE CATALYTIC DOMAIN-CONTAINING PROTEIN"/>
    <property type="match status" value="1"/>
</dbReference>
<dbReference type="Proteomes" id="UP001249851">
    <property type="component" value="Unassembled WGS sequence"/>
</dbReference>
<accession>A0AAD9QJT1</accession>
<keyword evidence="2" id="KW-1185">Reference proteome</keyword>
<dbReference type="AlphaFoldDB" id="A0AAD9QJT1"/>
<reference evidence="1" key="1">
    <citation type="journal article" date="2023" name="G3 (Bethesda)">
        <title>Whole genome assembly and annotation of the endangered Caribbean coral Acropora cervicornis.</title>
        <authorList>
            <person name="Selwyn J.D."/>
            <person name="Vollmer S.V."/>
        </authorList>
    </citation>
    <scope>NUCLEOTIDE SEQUENCE</scope>
    <source>
        <strain evidence="1">K2</strain>
    </source>
</reference>
<comment type="caution">
    <text evidence="1">The sequence shown here is derived from an EMBL/GenBank/DDBJ whole genome shotgun (WGS) entry which is preliminary data.</text>
</comment>
<sequence>MRAANKAIPCGYTQHPTIDDVGNEISRPFEMVTHHKPIERVFDKPTHTSSIQGATDVDPALKAPKRCINQGWIDTNDANTQLFRQVLHELSIADGIVLRGDQMVVPEKRKHRMVEIAHEGYQGQVRTKQLLRAHQPKVVCGYAQQFKIKYSRNSQYLLERKVYTYAAEKKRNVRGSLEPNVSAVLEQILSNAFRKLQQLFEKSGATCGQPYRLQSNTQQTHRESLKMTDLSDGEEPWNKVSVDFCGPMANGDFALVCYYQYARCPVVEFVGSTRARKLQYRYSEE</sequence>
<dbReference type="PANTHER" id="PTHR37984">
    <property type="entry name" value="PROTEIN CBG26694"/>
    <property type="match status" value="1"/>
</dbReference>
<organism evidence="1 2">
    <name type="scientific">Acropora cervicornis</name>
    <name type="common">Staghorn coral</name>
    <dbReference type="NCBI Taxonomy" id="6130"/>
    <lineage>
        <taxon>Eukaryota</taxon>
        <taxon>Metazoa</taxon>
        <taxon>Cnidaria</taxon>
        <taxon>Anthozoa</taxon>
        <taxon>Hexacorallia</taxon>
        <taxon>Scleractinia</taxon>
        <taxon>Astrocoeniina</taxon>
        <taxon>Acroporidae</taxon>
        <taxon>Acropora</taxon>
    </lineage>
</organism>
<proteinExistence type="predicted"/>
<dbReference type="EMBL" id="JARQWQ010000028">
    <property type="protein sequence ID" value="KAK2562646.1"/>
    <property type="molecule type" value="Genomic_DNA"/>
</dbReference>
<reference evidence="1" key="2">
    <citation type="journal article" date="2023" name="Science">
        <title>Genomic signatures of disease resistance in endangered staghorn corals.</title>
        <authorList>
            <person name="Vollmer S.V."/>
            <person name="Selwyn J.D."/>
            <person name="Despard B.A."/>
            <person name="Roesel C.L."/>
        </authorList>
    </citation>
    <scope>NUCLEOTIDE SEQUENCE</scope>
    <source>
        <strain evidence="1">K2</strain>
    </source>
</reference>